<protein>
    <submittedName>
        <fullName evidence="1">Uncharacterized protein</fullName>
    </submittedName>
</protein>
<organism evidence="1 2">
    <name type="scientific">Nibea albiflora</name>
    <name type="common">Yellow drum</name>
    <name type="synonym">Corvina albiflora</name>
    <dbReference type="NCBI Taxonomy" id="240163"/>
    <lineage>
        <taxon>Eukaryota</taxon>
        <taxon>Metazoa</taxon>
        <taxon>Chordata</taxon>
        <taxon>Craniata</taxon>
        <taxon>Vertebrata</taxon>
        <taxon>Euteleostomi</taxon>
        <taxon>Actinopterygii</taxon>
        <taxon>Neopterygii</taxon>
        <taxon>Teleostei</taxon>
        <taxon>Neoteleostei</taxon>
        <taxon>Acanthomorphata</taxon>
        <taxon>Eupercaria</taxon>
        <taxon>Sciaenidae</taxon>
        <taxon>Nibea</taxon>
    </lineage>
</organism>
<keyword evidence="2" id="KW-1185">Reference proteome</keyword>
<evidence type="ECO:0000313" key="1">
    <source>
        <dbReference type="EMBL" id="KAG8014938.1"/>
    </source>
</evidence>
<gene>
    <name evidence="1" type="ORF">GBF38_003679</name>
</gene>
<proteinExistence type="predicted"/>
<dbReference type="EMBL" id="CM024789">
    <property type="protein sequence ID" value="KAG8014938.1"/>
    <property type="molecule type" value="Genomic_DNA"/>
</dbReference>
<reference evidence="1" key="1">
    <citation type="submission" date="2020-04" db="EMBL/GenBank/DDBJ databases">
        <title>A chromosome-scale assembly and high-density genetic map of the yellow drum (Nibea albiflora) genome.</title>
        <authorList>
            <person name="Xu D."/>
            <person name="Zhang W."/>
            <person name="Chen R."/>
            <person name="Tan P."/>
            <person name="Wang L."/>
            <person name="Song H."/>
            <person name="Tian L."/>
            <person name="Zhu Q."/>
            <person name="Wang B."/>
        </authorList>
    </citation>
    <scope>NUCLEOTIDE SEQUENCE</scope>
    <source>
        <tissue evidence="1">Muscle</tissue>
    </source>
</reference>
<comment type="caution">
    <text evidence="1">The sequence shown here is derived from an EMBL/GenBank/DDBJ whole genome shotgun (WGS) entry which is preliminary data.</text>
</comment>
<evidence type="ECO:0000313" key="2">
    <source>
        <dbReference type="Proteomes" id="UP000805704"/>
    </source>
</evidence>
<accession>A0ACB7FMA0</accession>
<name>A0ACB7FMA0_NIBAL</name>
<sequence>MKELEAEMDNVRLNPHSQVGYTHPTYRPQRYAAEEMFQYSSFPHLERIPTSPARMMQHPPASHILTTTVEPLSQDQDKAAASTKDAEHSAVQTEAVDQPSLQCSADDLAQASKTESAKICSCFTDGQCGFNSLCFISNTNVFAGATCSLRSSCPADPDCTSLITTSIQCTQS</sequence>
<dbReference type="Proteomes" id="UP000805704">
    <property type="component" value="Chromosome 1"/>
</dbReference>